<keyword evidence="2" id="KW-1185">Reference proteome</keyword>
<evidence type="ECO:0000313" key="1">
    <source>
        <dbReference type="EMBL" id="UPU16142.1"/>
    </source>
</evidence>
<sequence>MSASSFLTPLKEQNQAINLHGNGERKLHILTLNCAPHS</sequence>
<organism evidence="1 2">
    <name type="scientific">Escherichia phage ZCEC13</name>
    <dbReference type="NCBI Taxonomy" id="2935866"/>
    <lineage>
        <taxon>Viruses</taxon>
        <taxon>Duplodnaviria</taxon>
        <taxon>Heunggongvirae</taxon>
        <taxon>Uroviricota</taxon>
        <taxon>Caudoviricetes</taxon>
        <taxon>Jameshumphriesvirinae</taxon>
        <taxon>Zewailvirus</taxon>
        <taxon>Zewailvirus ZCEC13</taxon>
    </lineage>
</organism>
<dbReference type="EMBL" id="ON086804">
    <property type="protein sequence ID" value="UPU16142.1"/>
    <property type="molecule type" value="Genomic_DNA"/>
</dbReference>
<accession>A0AAE9HDH5</accession>
<dbReference type="Proteomes" id="UP000830967">
    <property type="component" value="Segment"/>
</dbReference>
<reference evidence="1" key="1">
    <citation type="submission" date="2022-03" db="EMBL/GenBank/DDBJ databases">
        <authorList>
            <person name="Ragab S."/>
            <person name="Abdelmoteleb M."/>
            <person name="El-Shibiny A."/>
        </authorList>
    </citation>
    <scope>NUCLEOTIDE SEQUENCE</scope>
</reference>
<name>A0AAE9HDH5_9CAUD</name>
<evidence type="ECO:0000313" key="2">
    <source>
        <dbReference type="Proteomes" id="UP000830967"/>
    </source>
</evidence>
<protein>
    <submittedName>
        <fullName evidence="1">Uncharacterized protein</fullName>
    </submittedName>
</protein>
<proteinExistence type="predicted"/>